<organism evidence="2 3">
    <name type="scientific">Goodea atripinnis</name>
    <dbReference type="NCBI Taxonomy" id="208336"/>
    <lineage>
        <taxon>Eukaryota</taxon>
        <taxon>Metazoa</taxon>
        <taxon>Chordata</taxon>
        <taxon>Craniata</taxon>
        <taxon>Vertebrata</taxon>
        <taxon>Euteleostomi</taxon>
        <taxon>Actinopterygii</taxon>
        <taxon>Neopterygii</taxon>
        <taxon>Teleostei</taxon>
        <taxon>Neoteleostei</taxon>
        <taxon>Acanthomorphata</taxon>
        <taxon>Ovalentaria</taxon>
        <taxon>Atherinomorphae</taxon>
        <taxon>Cyprinodontiformes</taxon>
        <taxon>Goodeidae</taxon>
        <taxon>Goodea</taxon>
    </lineage>
</organism>
<comment type="caution">
    <text evidence="2">The sequence shown here is derived from an EMBL/GenBank/DDBJ whole genome shotgun (WGS) entry which is preliminary data.</text>
</comment>
<dbReference type="EMBL" id="JAHRIO010055451">
    <property type="protein sequence ID" value="MEQ2176783.1"/>
    <property type="molecule type" value="Genomic_DNA"/>
</dbReference>
<feature type="non-terminal residue" evidence="2">
    <location>
        <position position="1"/>
    </location>
</feature>
<sequence>SSLTLFRAIPHMAASERRPAVWVTPALPAVREHSGHVSSPVGNNPAIRNVKAARSTRVLSIPGPEEERGKKKKRKSDVSVPYRQNGAKGKGPGVP</sequence>
<evidence type="ECO:0000256" key="1">
    <source>
        <dbReference type="SAM" id="MobiDB-lite"/>
    </source>
</evidence>
<proteinExistence type="predicted"/>
<keyword evidence="3" id="KW-1185">Reference proteome</keyword>
<name>A0ABV0NZH9_9TELE</name>
<dbReference type="Proteomes" id="UP001476798">
    <property type="component" value="Unassembled WGS sequence"/>
</dbReference>
<evidence type="ECO:0000313" key="3">
    <source>
        <dbReference type="Proteomes" id="UP001476798"/>
    </source>
</evidence>
<evidence type="ECO:0000313" key="2">
    <source>
        <dbReference type="EMBL" id="MEQ2176783.1"/>
    </source>
</evidence>
<evidence type="ECO:0008006" key="4">
    <source>
        <dbReference type="Google" id="ProtNLM"/>
    </source>
</evidence>
<accession>A0ABV0NZH9</accession>
<protein>
    <recommendedName>
        <fullName evidence="4">Myeloid/lymphoid or mixed-lineage leukemia</fullName>
    </recommendedName>
</protein>
<gene>
    <name evidence="2" type="ORF">GOODEAATRI_031619</name>
</gene>
<feature type="region of interest" description="Disordered" evidence="1">
    <location>
        <begin position="33"/>
        <end position="95"/>
    </location>
</feature>
<reference evidence="2 3" key="1">
    <citation type="submission" date="2021-06" db="EMBL/GenBank/DDBJ databases">
        <authorList>
            <person name="Palmer J.M."/>
        </authorList>
    </citation>
    <scope>NUCLEOTIDE SEQUENCE [LARGE SCALE GENOMIC DNA]</scope>
    <source>
        <strain evidence="2 3">GA_2019</strain>
        <tissue evidence="2">Muscle</tissue>
    </source>
</reference>